<dbReference type="InterPro" id="IPR000276">
    <property type="entry name" value="GPCR_Rhodpsn"/>
</dbReference>
<evidence type="ECO:0000256" key="2">
    <source>
        <dbReference type="ARBA" id="ARBA00022692"/>
    </source>
</evidence>
<evidence type="ECO:0000256" key="7">
    <source>
        <dbReference type="ARBA" id="ARBA00023224"/>
    </source>
</evidence>
<keyword evidence="7" id="KW-0807">Transducer</keyword>
<dbReference type="Proteomes" id="UP001163046">
    <property type="component" value="Unassembled WGS sequence"/>
</dbReference>
<name>A0A9X0D3F4_9CNID</name>
<evidence type="ECO:0000313" key="9">
    <source>
        <dbReference type="EMBL" id="KAJ7385136.1"/>
    </source>
</evidence>
<dbReference type="PROSITE" id="PS50262">
    <property type="entry name" value="G_PROTEIN_RECEP_F1_2"/>
    <property type="match status" value="1"/>
</dbReference>
<protein>
    <recommendedName>
        <fullName evidence="8">G-protein coupled receptors family 1 profile domain-containing protein</fullName>
    </recommendedName>
</protein>
<keyword evidence="10" id="KW-1185">Reference proteome</keyword>
<reference evidence="9" key="1">
    <citation type="submission" date="2023-01" db="EMBL/GenBank/DDBJ databases">
        <title>Genome assembly of the deep-sea coral Lophelia pertusa.</title>
        <authorList>
            <person name="Herrera S."/>
            <person name="Cordes E."/>
        </authorList>
    </citation>
    <scope>NUCLEOTIDE SEQUENCE</scope>
    <source>
        <strain evidence="9">USNM1676648</strain>
        <tissue evidence="9">Polyp</tissue>
    </source>
</reference>
<keyword evidence="6" id="KW-0675">Receptor</keyword>
<evidence type="ECO:0000259" key="8">
    <source>
        <dbReference type="PROSITE" id="PS50262"/>
    </source>
</evidence>
<accession>A0A9X0D3F4</accession>
<dbReference type="CDD" id="cd00637">
    <property type="entry name" value="7tm_classA_rhodopsin-like"/>
    <property type="match status" value="1"/>
</dbReference>
<dbReference type="PANTHER" id="PTHR24243">
    <property type="entry name" value="G-PROTEIN COUPLED RECEPTOR"/>
    <property type="match status" value="1"/>
</dbReference>
<dbReference type="PANTHER" id="PTHR24243:SF208">
    <property type="entry name" value="PYROKININ-1 RECEPTOR"/>
    <property type="match status" value="1"/>
</dbReference>
<comment type="caution">
    <text evidence="9">The sequence shown here is derived from an EMBL/GenBank/DDBJ whole genome shotgun (WGS) entry which is preliminary data.</text>
</comment>
<keyword evidence="3" id="KW-1133">Transmembrane helix</keyword>
<evidence type="ECO:0000256" key="5">
    <source>
        <dbReference type="ARBA" id="ARBA00023136"/>
    </source>
</evidence>
<dbReference type="OrthoDB" id="9445642at2759"/>
<dbReference type="AlphaFoldDB" id="A0A9X0D3F4"/>
<comment type="subcellular location">
    <subcellularLocation>
        <location evidence="1">Membrane</location>
        <topology evidence="1">Multi-pass membrane protein</topology>
    </subcellularLocation>
</comment>
<dbReference type="InterPro" id="IPR017452">
    <property type="entry name" value="GPCR_Rhodpsn_7TM"/>
</dbReference>
<evidence type="ECO:0000256" key="3">
    <source>
        <dbReference type="ARBA" id="ARBA00022989"/>
    </source>
</evidence>
<dbReference type="GO" id="GO:0004930">
    <property type="term" value="F:G protein-coupled receptor activity"/>
    <property type="evidence" value="ECO:0007669"/>
    <property type="project" value="UniProtKB-KW"/>
</dbReference>
<evidence type="ECO:0000256" key="1">
    <source>
        <dbReference type="ARBA" id="ARBA00004141"/>
    </source>
</evidence>
<dbReference type="GO" id="GO:0016020">
    <property type="term" value="C:membrane"/>
    <property type="evidence" value="ECO:0007669"/>
    <property type="project" value="UniProtKB-SubCell"/>
</dbReference>
<proteinExistence type="predicted"/>
<sequence length="99" mass="11346">MLIIVVTVFALCWLPGQVYHLIIAVTVWKVQLPRIVMNLCYWFGHANSAINPWLYIVMSSKINSAFTRMVSRKSSQPLNRSRMATTEVLTPKEMDESCV</sequence>
<gene>
    <name evidence="9" type="ORF">OS493_017507</name>
</gene>
<dbReference type="EMBL" id="MU825882">
    <property type="protein sequence ID" value="KAJ7385136.1"/>
    <property type="molecule type" value="Genomic_DNA"/>
</dbReference>
<evidence type="ECO:0000313" key="10">
    <source>
        <dbReference type="Proteomes" id="UP001163046"/>
    </source>
</evidence>
<keyword evidence="5" id="KW-0472">Membrane</keyword>
<keyword evidence="2" id="KW-0812">Transmembrane</keyword>
<evidence type="ECO:0000256" key="4">
    <source>
        <dbReference type="ARBA" id="ARBA00023040"/>
    </source>
</evidence>
<keyword evidence="4" id="KW-0297">G-protein coupled receptor</keyword>
<evidence type="ECO:0000256" key="6">
    <source>
        <dbReference type="ARBA" id="ARBA00023170"/>
    </source>
</evidence>
<dbReference type="Pfam" id="PF00001">
    <property type="entry name" value="7tm_1"/>
    <property type="match status" value="1"/>
</dbReference>
<dbReference type="Gene3D" id="1.20.1070.10">
    <property type="entry name" value="Rhodopsin 7-helix transmembrane proteins"/>
    <property type="match status" value="1"/>
</dbReference>
<dbReference type="SUPFAM" id="SSF81321">
    <property type="entry name" value="Family A G protein-coupled receptor-like"/>
    <property type="match status" value="1"/>
</dbReference>
<feature type="domain" description="G-protein coupled receptors family 1 profile" evidence="8">
    <location>
        <begin position="1"/>
        <end position="55"/>
    </location>
</feature>
<organism evidence="9 10">
    <name type="scientific">Desmophyllum pertusum</name>
    <dbReference type="NCBI Taxonomy" id="174260"/>
    <lineage>
        <taxon>Eukaryota</taxon>
        <taxon>Metazoa</taxon>
        <taxon>Cnidaria</taxon>
        <taxon>Anthozoa</taxon>
        <taxon>Hexacorallia</taxon>
        <taxon>Scleractinia</taxon>
        <taxon>Caryophylliina</taxon>
        <taxon>Caryophylliidae</taxon>
        <taxon>Desmophyllum</taxon>
    </lineage>
</organism>